<gene>
    <name evidence="2" type="ORF">NECAME_04779</name>
</gene>
<dbReference type="Proteomes" id="UP000053676">
    <property type="component" value="Unassembled WGS sequence"/>
</dbReference>
<organism evidence="2 3">
    <name type="scientific">Necator americanus</name>
    <name type="common">Human hookworm</name>
    <dbReference type="NCBI Taxonomy" id="51031"/>
    <lineage>
        <taxon>Eukaryota</taxon>
        <taxon>Metazoa</taxon>
        <taxon>Ecdysozoa</taxon>
        <taxon>Nematoda</taxon>
        <taxon>Chromadorea</taxon>
        <taxon>Rhabditida</taxon>
        <taxon>Rhabditina</taxon>
        <taxon>Rhabditomorpha</taxon>
        <taxon>Strongyloidea</taxon>
        <taxon>Ancylostomatidae</taxon>
        <taxon>Bunostominae</taxon>
        <taxon>Necator</taxon>
    </lineage>
</organism>
<name>W2SN30_NECAM</name>
<keyword evidence="3" id="KW-1185">Reference proteome</keyword>
<dbReference type="OrthoDB" id="5858404at2759"/>
<keyword evidence="1" id="KW-0812">Transmembrane</keyword>
<accession>W2SN30</accession>
<protein>
    <submittedName>
        <fullName evidence="2">Uncharacterized protein</fullName>
    </submittedName>
</protein>
<sequence length="163" mass="18731">MELVFNQVAVMNPKEHVTFESGKTFFNHPWLFGFTERDCPDVGGGKRLYPGIQKSVRFIEGPSGRDYNNPALIMDAKKAAFHEDIPLVEKAKLLINDNLDRKLSDIALRRLNSGLKGLFFYTKHTGYESDHQISRITEHTAADTTFVFSLFFLFFFSFWLNVS</sequence>
<dbReference type="KEGG" id="nai:NECAME_04779"/>
<dbReference type="InterPro" id="IPR036085">
    <property type="entry name" value="PAZ_dom_sf"/>
</dbReference>
<evidence type="ECO:0000313" key="3">
    <source>
        <dbReference type="Proteomes" id="UP000053676"/>
    </source>
</evidence>
<evidence type="ECO:0000256" key="1">
    <source>
        <dbReference type="SAM" id="Phobius"/>
    </source>
</evidence>
<dbReference type="SUPFAM" id="SSF101690">
    <property type="entry name" value="PAZ domain"/>
    <property type="match status" value="1"/>
</dbReference>
<keyword evidence="1" id="KW-1133">Transmembrane helix</keyword>
<feature type="transmembrane region" description="Helical" evidence="1">
    <location>
        <begin position="141"/>
        <end position="160"/>
    </location>
</feature>
<dbReference type="EMBL" id="KI668876">
    <property type="protein sequence ID" value="ETN70928.1"/>
    <property type="molecule type" value="Genomic_DNA"/>
</dbReference>
<dbReference type="Gene3D" id="2.170.260.10">
    <property type="entry name" value="paz domain"/>
    <property type="match status" value="1"/>
</dbReference>
<reference evidence="3" key="1">
    <citation type="journal article" date="2014" name="Nat. Genet.">
        <title>Genome of the human hookworm Necator americanus.</title>
        <authorList>
            <person name="Tang Y.T."/>
            <person name="Gao X."/>
            <person name="Rosa B.A."/>
            <person name="Abubucker S."/>
            <person name="Hallsworth-Pepin K."/>
            <person name="Martin J."/>
            <person name="Tyagi R."/>
            <person name="Heizer E."/>
            <person name="Zhang X."/>
            <person name="Bhonagiri-Palsikar V."/>
            <person name="Minx P."/>
            <person name="Warren W.C."/>
            <person name="Wang Q."/>
            <person name="Zhan B."/>
            <person name="Hotez P.J."/>
            <person name="Sternberg P.W."/>
            <person name="Dougall A."/>
            <person name="Gaze S.T."/>
            <person name="Mulvenna J."/>
            <person name="Sotillo J."/>
            <person name="Ranganathan S."/>
            <person name="Rabelo E.M."/>
            <person name="Wilson R.K."/>
            <person name="Felgner P.L."/>
            <person name="Bethony J."/>
            <person name="Hawdon J.M."/>
            <person name="Gasser R.B."/>
            <person name="Loukas A."/>
            <person name="Mitreva M."/>
        </authorList>
    </citation>
    <scope>NUCLEOTIDE SEQUENCE [LARGE SCALE GENOMIC DNA]</scope>
</reference>
<proteinExistence type="predicted"/>
<feature type="non-terminal residue" evidence="2">
    <location>
        <position position="163"/>
    </location>
</feature>
<keyword evidence="1" id="KW-0472">Membrane</keyword>
<evidence type="ECO:0000313" key="2">
    <source>
        <dbReference type="EMBL" id="ETN70928.1"/>
    </source>
</evidence>
<dbReference type="AlphaFoldDB" id="W2SN30"/>
<dbReference type="STRING" id="51031.W2SN30"/>